<dbReference type="SUPFAM" id="SSF53706">
    <property type="entry name" value="Formate dehydrogenase/DMSO reductase, domains 1-3"/>
    <property type="match status" value="1"/>
</dbReference>
<dbReference type="GO" id="GO:0030151">
    <property type="term" value="F:molybdenum ion binding"/>
    <property type="evidence" value="ECO:0007669"/>
    <property type="project" value="InterPro"/>
</dbReference>
<evidence type="ECO:0000256" key="1">
    <source>
        <dbReference type="ARBA" id="ARBA00001942"/>
    </source>
</evidence>
<dbReference type="PROSITE" id="PS51318">
    <property type="entry name" value="TAT"/>
    <property type="match status" value="1"/>
</dbReference>
<evidence type="ECO:0000259" key="11">
    <source>
        <dbReference type="PROSITE" id="PS51669"/>
    </source>
</evidence>
<dbReference type="InterPro" id="IPR027467">
    <property type="entry name" value="MopterinOxRdtase_cofactor_BS"/>
</dbReference>
<dbReference type="GO" id="GO:0009061">
    <property type="term" value="P:anaerobic respiration"/>
    <property type="evidence" value="ECO:0007669"/>
    <property type="project" value="TreeGrafter"/>
</dbReference>
<dbReference type="PROSITE" id="PS00551">
    <property type="entry name" value="MOLYBDOPTERIN_PROK_1"/>
    <property type="match status" value="1"/>
</dbReference>
<keyword evidence="8" id="KW-0560">Oxidoreductase</keyword>
<dbReference type="InterPro" id="IPR050612">
    <property type="entry name" value="Prok_Mopterin_Oxidored"/>
</dbReference>
<keyword evidence="4" id="KW-0004">4Fe-4S</keyword>
<dbReference type="SMART" id="SM00926">
    <property type="entry name" value="Molybdop_Fe4S4"/>
    <property type="match status" value="1"/>
</dbReference>
<name>A0AAI9DCR1_PROST</name>
<gene>
    <name evidence="12" type="ORF">RG298_002256</name>
</gene>
<dbReference type="InterPro" id="IPR006657">
    <property type="entry name" value="MoPterin_dinucl-bd_dom"/>
</dbReference>
<dbReference type="SUPFAM" id="SSF50692">
    <property type="entry name" value="ADC-like"/>
    <property type="match status" value="1"/>
</dbReference>
<dbReference type="CDD" id="cd02794">
    <property type="entry name" value="MopB_CT_DmsA-EC"/>
    <property type="match status" value="1"/>
</dbReference>
<organism evidence="12">
    <name type="scientific">Providencia stuartii</name>
    <dbReference type="NCBI Taxonomy" id="588"/>
    <lineage>
        <taxon>Bacteria</taxon>
        <taxon>Pseudomonadati</taxon>
        <taxon>Pseudomonadota</taxon>
        <taxon>Gammaproteobacteria</taxon>
        <taxon>Enterobacterales</taxon>
        <taxon>Morganellaceae</taxon>
        <taxon>Providencia</taxon>
    </lineage>
</organism>
<dbReference type="InterPro" id="IPR006656">
    <property type="entry name" value="Mopterin_OxRdtase"/>
</dbReference>
<dbReference type="InterPro" id="IPR009010">
    <property type="entry name" value="Asp_de-COase-like_dom_sf"/>
</dbReference>
<dbReference type="Gene3D" id="3.40.228.10">
    <property type="entry name" value="Dimethylsulfoxide Reductase, domain 2"/>
    <property type="match status" value="1"/>
</dbReference>
<dbReference type="Gene3D" id="2.40.40.20">
    <property type="match status" value="1"/>
</dbReference>
<dbReference type="GO" id="GO:0030288">
    <property type="term" value="C:outer membrane-bounded periplasmic space"/>
    <property type="evidence" value="ECO:0007669"/>
    <property type="project" value="TreeGrafter"/>
</dbReference>
<evidence type="ECO:0000256" key="7">
    <source>
        <dbReference type="ARBA" id="ARBA00022729"/>
    </source>
</evidence>
<dbReference type="Pfam" id="PF04879">
    <property type="entry name" value="Molybdop_Fe4S4"/>
    <property type="match status" value="1"/>
</dbReference>
<keyword evidence="6" id="KW-0479">Metal-binding</keyword>
<dbReference type="AlphaFoldDB" id="A0AAI9DCR1"/>
<dbReference type="NCBIfam" id="TIGR01409">
    <property type="entry name" value="TAT_signal_seq"/>
    <property type="match status" value="1"/>
</dbReference>
<dbReference type="EMBL" id="ABMABF030000006">
    <property type="protein sequence ID" value="EMJ5134520.1"/>
    <property type="molecule type" value="Genomic_DNA"/>
</dbReference>
<reference evidence="12" key="1">
    <citation type="submission" date="2024-02" db="EMBL/GenBank/DDBJ databases">
        <authorList>
            <consortium name="Clinical and Environmental Microbiology Branch: Whole genome sequencing antimicrobial resistance pathogens in the healthcare setting"/>
        </authorList>
    </citation>
    <scope>NUCLEOTIDE SEQUENCE</scope>
    <source>
        <strain evidence="12">2021GO-0154</strain>
    </source>
</reference>
<comment type="cofactor">
    <cofactor evidence="1">
        <name>Mo-bis(molybdopterin guanine dinucleotide)</name>
        <dbReference type="ChEBI" id="CHEBI:60539"/>
    </cofactor>
</comment>
<dbReference type="FunFam" id="3.40.228.10:FF:000004">
    <property type="entry name" value="Dimethyl sulfoxide reductase subunit A"/>
    <property type="match status" value="1"/>
</dbReference>
<dbReference type="PANTHER" id="PTHR43742">
    <property type="entry name" value="TRIMETHYLAMINE-N-OXIDE REDUCTASE"/>
    <property type="match status" value="1"/>
</dbReference>
<dbReference type="Pfam" id="PF00384">
    <property type="entry name" value="Molybdopterin"/>
    <property type="match status" value="1"/>
</dbReference>
<keyword evidence="5" id="KW-0500">Molybdenum</keyword>
<evidence type="ECO:0000256" key="8">
    <source>
        <dbReference type="ARBA" id="ARBA00023002"/>
    </source>
</evidence>
<dbReference type="NCBIfam" id="TIGR02166">
    <property type="entry name" value="dmsA_ynfE"/>
    <property type="match status" value="1"/>
</dbReference>
<dbReference type="GO" id="GO:0051539">
    <property type="term" value="F:4 iron, 4 sulfur cluster binding"/>
    <property type="evidence" value="ECO:0007669"/>
    <property type="project" value="UniProtKB-KW"/>
</dbReference>
<keyword evidence="7" id="KW-0732">Signal</keyword>
<dbReference type="Gene3D" id="3.40.50.740">
    <property type="match status" value="1"/>
</dbReference>
<comment type="caution">
    <text evidence="12">The sequence shown here is derived from an EMBL/GenBank/DDBJ whole genome shotgun (WGS) entry which is preliminary data.</text>
</comment>
<comment type="similarity">
    <text evidence="3">Belongs to the prokaryotic molybdopterin-containing oxidoreductase family.</text>
</comment>
<evidence type="ECO:0000256" key="9">
    <source>
        <dbReference type="ARBA" id="ARBA00023004"/>
    </source>
</evidence>
<dbReference type="InterPro" id="IPR006311">
    <property type="entry name" value="TAT_signal"/>
</dbReference>
<dbReference type="InterPro" id="IPR019546">
    <property type="entry name" value="TAT_signal_bac_arc"/>
</dbReference>
<evidence type="ECO:0000256" key="2">
    <source>
        <dbReference type="ARBA" id="ARBA00001966"/>
    </source>
</evidence>
<dbReference type="GO" id="GO:0043546">
    <property type="term" value="F:molybdopterin cofactor binding"/>
    <property type="evidence" value="ECO:0007669"/>
    <property type="project" value="InterPro"/>
</dbReference>
<evidence type="ECO:0000256" key="6">
    <source>
        <dbReference type="ARBA" id="ARBA00022723"/>
    </source>
</evidence>
<dbReference type="Gene3D" id="3.40.50.12440">
    <property type="match status" value="2"/>
</dbReference>
<dbReference type="PANTHER" id="PTHR43742:SF8">
    <property type="entry name" value="ANAEROBIC DIMETHYL SULFOXIDE REDUCTASE, SUBUNIT A"/>
    <property type="match status" value="1"/>
</dbReference>
<dbReference type="PROSITE" id="PS51669">
    <property type="entry name" value="4FE4S_MOW_BIS_MGD"/>
    <property type="match status" value="1"/>
</dbReference>
<dbReference type="CDD" id="cd02770">
    <property type="entry name" value="MopB_DmsA-EC"/>
    <property type="match status" value="1"/>
</dbReference>
<dbReference type="GO" id="GO:0009389">
    <property type="term" value="F:dimethyl sulfoxide reductase activity"/>
    <property type="evidence" value="ECO:0007669"/>
    <property type="project" value="InterPro"/>
</dbReference>
<comment type="cofactor">
    <cofactor evidence="2">
        <name>[4Fe-4S] cluster</name>
        <dbReference type="ChEBI" id="CHEBI:49883"/>
    </cofactor>
</comment>
<accession>A0AAI9DCR1</accession>
<evidence type="ECO:0000256" key="3">
    <source>
        <dbReference type="ARBA" id="ARBA00010312"/>
    </source>
</evidence>
<keyword evidence="9" id="KW-0408">Iron</keyword>
<dbReference type="InterPro" id="IPR006963">
    <property type="entry name" value="Mopterin_OxRdtase_4Fe-4S_dom"/>
</dbReference>
<dbReference type="GO" id="GO:0009055">
    <property type="term" value="F:electron transfer activity"/>
    <property type="evidence" value="ECO:0007669"/>
    <property type="project" value="TreeGrafter"/>
</dbReference>
<evidence type="ECO:0000313" key="12">
    <source>
        <dbReference type="EMBL" id="EMJ5134520.1"/>
    </source>
</evidence>
<sequence length="811" mass="89989">MSMHKTTKNTHLGELSRREFIQASATVATAAAVAGSISLPFAAQAKTPEIMPDEISEKISYSACLVNCGSRCPLKVHVKDGVISRISNETMYDDSTLGEHQIRPCLRGRSVRWKTYNPDRLKYPMVRVGKRGEGKFKKISWDEATTIIAEKLKYTIDKYGSDAIYYQYGTGSTGANLHGRAACKRLLSLTGGFLGDYGTYSYAQLMEITPYVYGSVEESLLSEIQNSDLVVMFGHNLAETRMSGGGQFYETLNALDKSKAKVIIIDPRRTDSVTTLGAEWIPIYPGTDAALVAALGYVMIQEGLTDEAFLKDYCVGWDESTLPASAPRNASYKDYILGNGSDGIAKTPEWASQLTGISVSRIIQLAREIGNSNHAWISQGWGLQRTENGEQACRSIMMLPIMSGNIGRPGTNTGLWGNSVAYPVAGFGLPNPVKATLPSFMWTEAIVRGKELTAENGGIKGADKLNNDIKFMWCYSSNVIGNQHADLNKTHEILSDESKCEFILVWDNHNTPSAQYADLLLPDVTPVETNDLINNSYASGAYHYLVRLQNAIEPLWENRPNYDVLAEIAEKMGVKDQFTEGRSYEEWIEFCYNKTREKMPHLPEFSETDGGGIIDRQFADTSKYIALKDFRDDPVANPLKTPSGKIEIYSEQLAERVKNWELPEGQRIPAIPEYCVNKEGVEQQRSQQKFPLLMTGFHDKGHVHSSYFNVEMLREAIPHQFWLNPVDAQERGLNNGDIAEIFNDRGRIQIQVKVTERVLPGVIAVPQGAWRTLDTAGLDTGGCINTLTSQVPSPLAKGTPQHTNLVEVKRA</sequence>
<evidence type="ECO:0000256" key="4">
    <source>
        <dbReference type="ARBA" id="ARBA00022485"/>
    </source>
</evidence>
<dbReference type="InterPro" id="IPR011888">
    <property type="entry name" value="Anaer_DMSO_reductase"/>
</dbReference>
<dbReference type="Pfam" id="PF01568">
    <property type="entry name" value="Molydop_binding"/>
    <property type="match status" value="1"/>
</dbReference>
<feature type="domain" description="4Fe-4S Mo/W bis-MGD-type" evidence="11">
    <location>
        <begin position="57"/>
        <end position="119"/>
    </location>
</feature>
<proteinExistence type="inferred from homology"/>
<protein>
    <submittedName>
        <fullName evidence="12">Molybdopterin-dependent oxidoreductase</fullName>
    </submittedName>
</protein>
<keyword evidence="10" id="KW-0411">Iron-sulfur</keyword>
<evidence type="ECO:0000256" key="10">
    <source>
        <dbReference type="ARBA" id="ARBA00023014"/>
    </source>
</evidence>
<evidence type="ECO:0000256" key="5">
    <source>
        <dbReference type="ARBA" id="ARBA00022505"/>
    </source>
</evidence>